<protein>
    <recommendedName>
        <fullName evidence="4">PID domain-containing protein</fullName>
    </recommendedName>
</protein>
<dbReference type="Proteomes" id="UP001374579">
    <property type="component" value="Unassembled WGS sequence"/>
</dbReference>
<feature type="compositionally biased region" description="Basic residues" evidence="1">
    <location>
        <begin position="176"/>
        <end position="187"/>
    </location>
</feature>
<feature type="region of interest" description="Disordered" evidence="1">
    <location>
        <begin position="404"/>
        <end position="473"/>
    </location>
</feature>
<evidence type="ECO:0000313" key="2">
    <source>
        <dbReference type="EMBL" id="KAK7087895.1"/>
    </source>
</evidence>
<evidence type="ECO:0008006" key="4">
    <source>
        <dbReference type="Google" id="ProtNLM"/>
    </source>
</evidence>
<keyword evidence="3" id="KW-1185">Reference proteome</keyword>
<sequence length="651" mass="71463">MVQEKELIRKRVLYIGSAVPLESADGLDGVQKPLLERYPVDDDAAVQGVLAFLSIVPSGITLQYVSDPGRILFFPISSLTLCAAVRCVTKVNGSTGERTHQFMSLSSPQAGGTNAKRPAIFTTITRRTEGRKILECHGFICTSSKDALELVQVTSYADRVIKGKINGATPPPPAVVHHHHHSHPSHSHNHEPLSMSPRSFETNTMRSAASTSGISTRASPPVAGPEGEHPVRLVAGLTVSGASMSTDKTSQRVAPEFYEAPPRHGYFYKTPDTQIKTYTVERVMDGEKERLTAISPNAMSPRPGSDRRSMYEGTLSPPPHHPVSGAMTLPHPPGRTLIPVRAMPPSAAVIRPRFFSPPPPLLRPRPMMVPQHPMMAGRGGDPYVFLPPPHPPHMVDAPYVIRRRPPRRSSDSSSRGSTGSSSPPGSPREMNGRRMVNGDGADGSSDVSSRPHTPPTDYERGGPRVSRKEQFDRSQRHIKEMNGGPLPPHLSYATLPGGPLPPQPPPGYPYDYYVYPTRYPYGPVAYPPFMMERARSVPPQANRGKSHDRKKNRKGKKEKKKSDKRMYGVPSDISTDSVGYTSEVAPGGEYPRMPRDFRRLENQFRHERAFSKSLAEEGSRGGPEHMANAYSLNEHMAQRGGGTETDGFTMY</sequence>
<dbReference type="PANTHER" id="PTHR21219:SF3">
    <property type="entry name" value="FI19613P1"/>
    <property type="match status" value="1"/>
</dbReference>
<feature type="region of interest" description="Disordered" evidence="1">
    <location>
        <begin position="479"/>
        <end position="498"/>
    </location>
</feature>
<evidence type="ECO:0000256" key="1">
    <source>
        <dbReference type="SAM" id="MobiDB-lite"/>
    </source>
</evidence>
<dbReference type="PANTHER" id="PTHR21219">
    <property type="entry name" value="FI19613P1"/>
    <property type="match status" value="1"/>
</dbReference>
<proteinExistence type="predicted"/>
<accession>A0AAN9AJB1</accession>
<reference evidence="2 3" key="1">
    <citation type="submission" date="2024-02" db="EMBL/GenBank/DDBJ databases">
        <title>Chromosome-scale genome assembly of the rough periwinkle Littorina saxatilis.</title>
        <authorList>
            <person name="De Jode A."/>
            <person name="Faria R."/>
            <person name="Formenti G."/>
            <person name="Sims Y."/>
            <person name="Smith T.P."/>
            <person name="Tracey A."/>
            <person name="Wood J.M.D."/>
            <person name="Zagrodzka Z.B."/>
            <person name="Johannesson K."/>
            <person name="Butlin R.K."/>
            <person name="Leder E.H."/>
        </authorList>
    </citation>
    <scope>NUCLEOTIDE SEQUENCE [LARGE SCALE GENOMIC DNA]</scope>
    <source>
        <strain evidence="2">Snail1</strain>
        <tissue evidence="2">Muscle</tissue>
    </source>
</reference>
<feature type="compositionally biased region" description="Basic and acidic residues" evidence="1">
    <location>
        <begin position="457"/>
        <end position="473"/>
    </location>
</feature>
<gene>
    <name evidence="2" type="ORF">V1264_021887</name>
</gene>
<feature type="compositionally biased region" description="Low complexity" evidence="1">
    <location>
        <begin position="411"/>
        <end position="423"/>
    </location>
</feature>
<feature type="compositionally biased region" description="Low complexity" evidence="1">
    <location>
        <begin position="438"/>
        <end position="448"/>
    </location>
</feature>
<feature type="region of interest" description="Disordered" evidence="1">
    <location>
        <begin position="536"/>
        <end position="594"/>
    </location>
</feature>
<feature type="region of interest" description="Disordered" evidence="1">
    <location>
        <begin position="295"/>
        <end position="319"/>
    </location>
</feature>
<evidence type="ECO:0000313" key="3">
    <source>
        <dbReference type="Proteomes" id="UP001374579"/>
    </source>
</evidence>
<feature type="region of interest" description="Disordered" evidence="1">
    <location>
        <begin position="164"/>
        <end position="228"/>
    </location>
</feature>
<feature type="compositionally biased region" description="Basic residues" evidence="1">
    <location>
        <begin position="544"/>
        <end position="559"/>
    </location>
</feature>
<dbReference type="EMBL" id="JBAMIC010004070">
    <property type="protein sequence ID" value="KAK7087895.1"/>
    <property type="molecule type" value="Genomic_DNA"/>
</dbReference>
<feature type="compositionally biased region" description="Polar residues" evidence="1">
    <location>
        <begin position="196"/>
        <end position="218"/>
    </location>
</feature>
<comment type="caution">
    <text evidence="2">The sequence shown here is derived from an EMBL/GenBank/DDBJ whole genome shotgun (WGS) entry which is preliminary data.</text>
</comment>
<organism evidence="2 3">
    <name type="scientific">Littorina saxatilis</name>
    <dbReference type="NCBI Taxonomy" id="31220"/>
    <lineage>
        <taxon>Eukaryota</taxon>
        <taxon>Metazoa</taxon>
        <taxon>Spiralia</taxon>
        <taxon>Lophotrochozoa</taxon>
        <taxon>Mollusca</taxon>
        <taxon>Gastropoda</taxon>
        <taxon>Caenogastropoda</taxon>
        <taxon>Littorinimorpha</taxon>
        <taxon>Littorinoidea</taxon>
        <taxon>Littorinidae</taxon>
        <taxon>Littorina</taxon>
    </lineage>
</organism>
<name>A0AAN9AJB1_9CAEN</name>
<dbReference type="AlphaFoldDB" id="A0AAN9AJB1"/>